<evidence type="ECO:0000256" key="3">
    <source>
        <dbReference type="ARBA" id="ARBA00023242"/>
    </source>
</evidence>
<reference evidence="6 7" key="1">
    <citation type="journal article" date="2021" name="Nat. Plants">
        <title>The Taxus genome provides insights into paclitaxel biosynthesis.</title>
        <authorList>
            <person name="Xiong X."/>
            <person name="Gou J."/>
            <person name="Liao Q."/>
            <person name="Li Y."/>
            <person name="Zhou Q."/>
            <person name="Bi G."/>
            <person name="Li C."/>
            <person name="Du R."/>
            <person name="Wang X."/>
            <person name="Sun T."/>
            <person name="Guo L."/>
            <person name="Liang H."/>
            <person name="Lu P."/>
            <person name="Wu Y."/>
            <person name="Zhang Z."/>
            <person name="Ro D.K."/>
            <person name="Shang Y."/>
            <person name="Huang S."/>
            <person name="Yan J."/>
        </authorList>
    </citation>
    <scope>NUCLEOTIDE SEQUENCE [LARGE SCALE GENOMIC DNA]</scope>
    <source>
        <strain evidence="6">Ta-2019</strain>
    </source>
</reference>
<dbReference type="EMBL" id="JAHRHJ020000007">
    <property type="protein sequence ID" value="KAH9307217.1"/>
    <property type="molecule type" value="Genomic_DNA"/>
</dbReference>
<keyword evidence="3" id="KW-0539">Nucleus</keyword>
<dbReference type="NCBIfam" id="TIGR01557">
    <property type="entry name" value="myb_SHAQKYF"/>
    <property type="match status" value="1"/>
</dbReference>
<evidence type="ECO:0000259" key="5">
    <source>
        <dbReference type="PROSITE" id="PS51294"/>
    </source>
</evidence>
<dbReference type="InterPro" id="IPR001005">
    <property type="entry name" value="SANT/Myb"/>
</dbReference>
<organism evidence="6 7">
    <name type="scientific">Taxus chinensis</name>
    <name type="common">Chinese yew</name>
    <name type="synonym">Taxus wallichiana var. chinensis</name>
    <dbReference type="NCBI Taxonomy" id="29808"/>
    <lineage>
        <taxon>Eukaryota</taxon>
        <taxon>Viridiplantae</taxon>
        <taxon>Streptophyta</taxon>
        <taxon>Embryophyta</taxon>
        <taxon>Tracheophyta</taxon>
        <taxon>Spermatophyta</taxon>
        <taxon>Pinopsida</taxon>
        <taxon>Pinidae</taxon>
        <taxon>Conifers II</taxon>
        <taxon>Cupressales</taxon>
        <taxon>Taxaceae</taxon>
        <taxon>Taxus</taxon>
    </lineage>
</organism>
<comment type="caution">
    <text evidence="6">The sequence shown here is derived from an EMBL/GenBank/DDBJ whole genome shotgun (WGS) entry which is preliminary data.</text>
</comment>
<evidence type="ECO:0000313" key="6">
    <source>
        <dbReference type="EMBL" id="KAH9307217.1"/>
    </source>
</evidence>
<keyword evidence="7" id="KW-1185">Reference proteome</keyword>
<keyword evidence="2" id="KW-0804">Transcription</keyword>
<proteinExistence type="predicted"/>
<dbReference type="Pfam" id="PF00249">
    <property type="entry name" value="Myb_DNA-binding"/>
    <property type="match status" value="1"/>
</dbReference>
<dbReference type="PROSITE" id="PS51294">
    <property type="entry name" value="HTH_MYB"/>
    <property type="match status" value="1"/>
</dbReference>
<feature type="compositionally biased region" description="Polar residues" evidence="4">
    <location>
        <begin position="326"/>
        <end position="336"/>
    </location>
</feature>
<evidence type="ECO:0000256" key="1">
    <source>
        <dbReference type="ARBA" id="ARBA00023015"/>
    </source>
</evidence>
<sequence>MVKIEAKSRRKVYLAPMNKKWEDKLATPEGRTMGASHALSVAPLSVSHQNVEHLWNRNFPETNLPPLQARQTDWSEWAEQLACDDWSDVLVGDPVMNMMCQTLKPSTTEPAASTLVQSPQQFFPSSEGTHFITSSIPAGAGASSKPRLRWTPELHENFVEAINKLGGAERATPKGVLKLMNVEGLTIYHVKSHLQKYRTAKYISDYTDGNTQKARNVHNDISSLDLRTGMQITEALRLQMEVQKQLHEQLEIQRNLQLRIEEQGKYLKKMFEEQNKAGKLIINHEPSLGGASRKSTEVELIAGCSEPNLSTLEKDNREFGKLPISKRTSADGQQQMPELRSSKIIEGPDEIYLESTLNLEFGPESPPCKRIRPDADTQNLDWQ</sequence>
<dbReference type="OMA" id="PCINTAY"/>
<evidence type="ECO:0000256" key="4">
    <source>
        <dbReference type="SAM" id="MobiDB-lite"/>
    </source>
</evidence>
<dbReference type="InterPro" id="IPR046955">
    <property type="entry name" value="PHR1-like"/>
</dbReference>
<accession>A0AA38FM96</accession>
<keyword evidence="1" id="KW-0805">Transcription regulation</keyword>
<dbReference type="InterPro" id="IPR017930">
    <property type="entry name" value="Myb_dom"/>
</dbReference>
<dbReference type="InterPro" id="IPR006447">
    <property type="entry name" value="Myb_dom_plants"/>
</dbReference>
<feature type="region of interest" description="Disordered" evidence="4">
    <location>
        <begin position="324"/>
        <end position="343"/>
    </location>
</feature>
<evidence type="ECO:0000313" key="7">
    <source>
        <dbReference type="Proteomes" id="UP000824469"/>
    </source>
</evidence>
<feature type="domain" description="HTH myb-type" evidence="5">
    <location>
        <begin position="142"/>
        <end position="202"/>
    </location>
</feature>
<feature type="region of interest" description="Disordered" evidence="4">
    <location>
        <begin position="361"/>
        <end position="383"/>
    </location>
</feature>
<dbReference type="Pfam" id="PF14379">
    <property type="entry name" value="Myb_CC_LHEQLE"/>
    <property type="match status" value="1"/>
</dbReference>
<dbReference type="AlphaFoldDB" id="A0AA38FM96"/>
<evidence type="ECO:0000256" key="2">
    <source>
        <dbReference type="ARBA" id="ARBA00023163"/>
    </source>
</evidence>
<dbReference type="InterPro" id="IPR025756">
    <property type="entry name" value="Myb_CC_LHEQLE"/>
</dbReference>
<dbReference type="SUPFAM" id="SSF46689">
    <property type="entry name" value="Homeodomain-like"/>
    <property type="match status" value="1"/>
</dbReference>
<dbReference type="PANTHER" id="PTHR31499">
    <property type="entry name" value="MYB FAMILY TRANSCRIPTION FACTOR PHL11"/>
    <property type="match status" value="1"/>
</dbReference>
<name>A0AA38FM96_TAXCH</name>
<dbReference type="InterPro" id="IPR009057">
    <property type="entry name" value="Homeodomain-like_sf"/>
</dbReference>
<dbReference type="Gene3D" id="1.10.10.60">
    <property type="entry name" value="Homeodomain-like"/>
    <property type="match status" value="1"/>
</dbReference>
<dbReference type="GO" id="GO:0003677">
    <property type="term" value="F:DNA binding"/>
    <property type="evidence" value="ECO:0007669"/>
    <property type="project" value="InterPro"/>
</dbReference>
<dbReference type="PANTHER" id="PTHR31499:SF80">
    <property type="entry name" value="HTH MYB-TYPE DOMAIN-CONTAINING PROTEIN"/>
    <property type="match status" value="1"/>
</dbReference>
<dbReference type="Proteomes" id="UP000824469">
    <property type="component" value="Unassembled WGS sequence"/>
</dbReference>
<dbReference type="FunFam" id="1.10.10.60:FF:000002">
    <property type="entry name" value="Myb family transcription factor"/>
    <property type="match status" value="1"/>
</dbReference>
<gene>
    <name evidence="6" type="ORF">KI387_035128</name>
</gene>
<protein>
    <recommendedName>
        <fullName evidence="5">HTH myb-type domain-containing protein</fullName>
    </recommendedName>
</protein>
<dbReference type="GO" id="GO:0003700">
    <property type="term" value="F:DNA-binding transcription factor activity"/>
    <property type="evidence" value="ECO:0007669"/>
    <property type="project" value="InterPro"/>
</dbReference>